<evidence type="ECO:0000256" key="2">
    <source>
        <dbReference type="ARBA" id="ARBA00022857"/>
    </source>
</evidence>
<comment type="caution">
    <text evidence="4">The sequence shown here is derived from an EMBL/GenBank/DDBJ whole genome shotgun (WGS) entry which is preliminary data.</text>
</comment>
<evidence type="ECO:0000313" key="5">
    <source>
        <dbReference type="Proteomes" id="UP000719766"/>
    </source>
</evidence>
<dbReference type="InterPro" id="IPR020904">
    <property type="entry name" value="Sc_DH/Rdtase_CS"/>
</dbReference>
<dbReference type="PROSITE" id="PS00061">
    <property type="entry name" value="ADH_SHORT"/>
    <property type="match status" value="1"/>
</dbReference>
<protein>
    <submittedName>
        <fullName evidence="4">Uncharacterized protein</fullName>
    </submittedName>
</protein>
<dbReference type="PRINTS" id="PR00081">
    <property type="entry name" value="GDHRDH"/>
</dbReference>
<dbReference type="PANTHER" id="PTHR42760:SF115">
    <property type="entry name" value="3-OXOACYL-[ACYL-CARRIER-PROTEIN] REDUCTASE FABG"/>
    <property type="match status" value="1"/>
</dbReference>
<sequence length="189" mass="21133">MFKFIWNELDPVTGLIAHAGVSVVKPALALTTEDFNYVYNVNVLGVFNSAVAIAKLWKGTNLENLSIVISSPISSRIIDQAATNEPLTQVFYNSSKAAVSSFTKVLAAEWAQAEHNIRVNEIAPEYVKSDQTDNLPDKIRQQMDDHPWRKFATIADQALFLLSEDSNYITGRGHRIDGRKYLGDYIERG</sequence>
<dbReference type="PANTHER" id="PTHR42760">
    <property type="entry name" value="SHORT-CHAIN DEHYDROGENASES/REDUCTASES FAMILY MEMBER"/>
    <property type="match status" value="1"/>
</dbReference>
<evidence type="ECO:0000256" key="3">
    <source>
        <dbReference type="ARBA" id="ARBA00023002"/>
    </source>
</evidence>
<dbReference type="Proteomes" id="UP000719766">
    <property type="component" value="Unassembled WGS sequence"/>
</dbReference>
<dbReference type="Pfam" id="PF13561">
    <property type="entry name" value="adh_short_C2"/>
    <property type="match status" value="1"/>
</dbReference>
<proteinExistence type="inferred from homology"/>
<keyword evidence="3" id="KW-0560">Oxidoreductase</keyword>
<name>A0A9P7IYB4_9AGAM</name>
<dbReference type="SUPFAM" id="SSF51735">
    <property type="entry name" value="NAD(P)-binding Rossmann-fold domains"/>
    <property type="match status" value="1"/>
</dbReference>
<keyword evidence="2" id="KW-0521">NADP</keyword>
<dbReference type="InterPro" id="IPR002347">
    <property type="entry name" value="SDR_fam"/>
</dbReference>
<organism evidence="4 5">
    <name type="scientific">Suillus plorans</name>
    <dbReference type="NCBI Taxonomy" id="116603"/>
    <lineage>
        <taxon>Eukaryota</taxon>
        <taxon>Fungi</taxon>
        <taxon>Dikarya</taxon>
        <taxon>Basidiomycota</taxon>
        <taxon>Agaricomycotina</taxon>
        <taxon>Agaricomycetes</taxon>
        <taxon>Agaricomycetidae</taxon>
        <taxon>Boletales</taxon>
        <taxon>Suillineae</taxon>
        <taxon>Suillaceae</taxon>
        <taxon>Suillus</taxon>
    </lineage>
</organism>
<accession>A0A9P7IYB4</accession>
<dbReference type="OrthoDB" id="1888931at2759"/>
<dbReference type="Gene3D" id="3.40.50.720">
    <property type="entry name" value="NAD(P)-binding Rossmann-like Domain"/>
    <property type="match status" value="1"/>
</dbReference>
<dbReference type="RefSeq" id="XP_041162485.1">
    <property type="nucleotide sequence ID" value="XM_041299925.1"/>
</dbReference>
<evidence type="ECO:0000256" key="1">
    <source>
        <dbReference type="ARBA" id="ARBA00006484"/>
    </source>
</evidence>
<comment type="similarity">
    <text evidence="1">Belongs to the short-chain dehydrogenases/reductases (SDR) family.</text>
</comment>
<dbReference type="GeneID" id="64593689"/>
<dbReference type="EMBL" id="JABBWE010000016">
    <property type="protein sequence ID" value="KAG1797375.1"/>
    <property type="molecule type" value="Genomic_DNA"/>
</dbReference>
<dbReference type="AlphaFoldDB" id="A0A9P7IYB4"/>
<reference evidence="4" key="1">
    <citation type="journal article" date="2020" name="New Phytol.">
        <title>Comparative genomics reveals dynamic genome evolution in host specialist ectomycorrhizal fungi.</title>
        <authorList>
            <person name="Lofgren L.A."/>
            <person name="Nguyen N.H."/>
            <person name="Vilgalys R."/>
            <person name="Ruytinx J."/>
            <person name="Liao H.L."/>
            <person name="Branco S."/>
            <person name="Kuo A."/>
            <person name="LaButti K."/>
            <person name="Lipzen A."/>
            <person name="Andreopoulos W."/>
            <person name="Pangilinan J."/>
            <person name="Riley R."/>
            <person name="Hundley H."/>
            <person name="Na H."/>
            <person name="Barry K."/>
            <person name="Grigoriev I.V."/>
            <person name="Stajich J.E."/>
            <person name="Kennedy P.G."/>
        </authorList>
    </citation>
    <scope>NUCLEOTIDE SEQUENCE</scope>
    <source>
        <strain evidence="4">S12</strain>
    </source>
</reference>
<dbReference type="GO" id="GO:0016616">
    <property type="term" value="F:oxidoreductase activity, acting on the CH-OH group of donors, NAD or NADP as acceptor"/>
    <property type="evidence" value="ECO:0007669"/>
    <property type="project" value="TreeGrafter"/>
</dbReference>
<dbReference type="InterPro" id="IPR036291">
    <property type="entry name" value="NAD(P)-bd_dom_sf"/>
</dbReference>
<keyword evidence="5" id="KW-1185">Reference proteome</keyword>
<gene>
    <name evidence="4" type="ORF">HD556DRAFT_1306535</name>
</gene>
<evidence type="ECO:0000313" key="4">
    <source>
        <dbReference type="EMBL" id="KAG1797375.1"/>
    </source>
</evidence>